<proteinExistence type="predicted"/>
<organism evidence="1 2">
    <name type="scientific">Colletotrichum cuscutae</name>
    <dbReference type="NCBI Taxonomy" id="1209917"/>
    <lineage>
        <taxon>Eukaryota</taxon>
        <taxon>Fungi</taxon>
        <taxon>Dikarya</taxon>
        <taxon>Ascomycota</taxon>
        <taxon>Pezizomycotina</taxon>
        <taxon>Sordariomycetes</taxon>
        <taxon>Hypocreomycetidae</taxon>
        <taxon>Glomerellales</taxon>
        <taxon>Glomerellaceae</taxon>
        <taxon>Colletotrichum</taxon>
        <taxon>Colletotrichum acutatum species complex</taxon>
    </lineage>
</organism>
<comment type="caution">
    <text evidence="1">The sequence shown here is derived from an EMBL/GenBank/DDBJ whole genome shotgun (WGS) entry which is preliminary data.</text>
</comment>
<evidence type="ECO:0000313" key="1">
    <source>
        <dbReference type="EMBL" id="KAK1489314.1"/>
    </source>
</evidence>
<keyword evidence="2" id="KW-1185">Reference proteome</keyword>
<gene>
    <name evidence="1" type="ORF">CCUS01_03361</name>
</gene>
<evidence type="ECO:0000313" key="2">
    <source>
        <dbReference type="Proteomes" id="UP001239213"/>
    </source>
</evidence>
<protein>
    <submittedName>
        <fullName evidence="1">Uncharacterized protein</fullName>
    </submittedName>
</protein>
<sequence length="73" mass="8160">MAIRRYSSLRHLLATITRTFTVQTTLWSMSRSITSCSTRGWRPDMCTSWRTGPLHNVQGGQPSNECLEGVGSS</sequence>
<dbReference type="AlphaFoldDB" id="A0AAI9Y8D5"/>
<name>A0AAI9Y8D5_9PEZI</name>
<reference evidence="1" key="1">
    <citation type="submission" date="2016-11" db="EMBL/GenBank/DDBJ databases">
        <title>The genome sequence of Colletotrichum cuscutae.</title>
        <authorList>
            <person name="Baroncelli R."/>
        </authorList>
    </citation>
    <scope>NUCLEOTIDE SEQUENCE</scope>
    <source>
        <strain evidence="1">IMI 304802</strain>
    </source>
</reference>
<dbReference type="EMBL" id="MPDP01000046">
    <property type="protein sequence ID" value="KAK1489314.1"/>
    <property type="molecule type" value="Genomic_DNA"/>
</dbReference>
<accession>A0AAI9Y8D5</accession>
<dbReference type="Proteomes" id="UP001239213">
    <property type="component" value="Unassembled WGS sequence"/>
</dbReference>